<evidence type="ECO:0000256" key="3">
    <source>
        <dbReference type="ARBA" id="ARBA00022679"/>
    </source>
</evidence>
<dbReference type="CDD" id="cd08646">
    <property type="entry name" value="FMT_core_Met-tRNA-FMT_N"/>
    <property type="match status" value="1"/>
</dbReference>
<keyword evidence="3 5" id="KW-0808">Transferase</keyword>
<dbReference type="Pfam" id="PF02911">
    <property type="entry name" value="Formyl_trans_C"/>
    <property type="match status" value="1"/>
</dbReference>
<dbReference type="GO" id="GO:0004479">
    <property type="term" value="F:methionyl-tRNA formyltransferase activity"/>
    <property type="evidence" value="ECO:0007669"/>
    <property type="project" value="UniProtKB-UniRule"/>
</dbReference>
<dbReference type="InterPro" id="IPR002376">
    <property type="entry name" value="Formyl_transf_N"/>
</dbReference>
<evidence type="ECO:0000256" key="1">
    <source>
        <dbReference type="ARBA" id="ARBA00010699"/>
    </source>
</evidence>
<feature type="domain" description="Formyl transferase N-terminal" evidence="6">
    <location>
        <begin position="6"/>
        <end position="182"/>
    </location>
</feature>
<dbReference type="AlphaFoldDB" id="A0A420X044"/>
<dbReference type="PANTHER" id="PTHR11138">
    <property type="entry name" value="METHIONYL-TRNA FORMYLTRANSFERASE"/>
    <property type="match status" value="1"/>
</dbReference>
<comment type="function">
    <text evidence="5">Attaches a formyl group to the free amino group of methionyl-tRNA(fMet). The formyl group appears to play a dual role in the initiator identity of N-formylmethionyl-tRNA by promoting its recognition by IF2 and preventing the misappropriation of this tRNA by the elongation apparatus.</text>
</comment>
<dbReference type="OrthoDB" id="9802815at2"/>
<evidence type="ECO:0000313" key="8">
    <source>
        <dbReference type="EMBL" id="RKR06922.1"/>
    </source>
</evidence>
<evidence type="ECO:0000256" key="4">
    <source>
        <dbReference type="ARBA" id="ARBA00022917"/>
    </source>
</evidence>
<dbReference type="InterPro" id="IPR011034">
    <property type="entry name" value="Formyl_transferase-like_C_sf"/>
</dbReference>
<evidence type="ECO:0000256" key="5">
    <source>
        <dbReference type="HAMAP-Rule" id="MF_00182"/>
    </source>
</evidence>
<dbReference type="HAMAP" id="MF_00182">
    <property type="entry name" value="Formyl_trans"/>
    <property type="match status" value="1"/>
</dbReference>
<dbReference type="RefSeq" id="WP_121171691.1">
    <property type="nucleotide sequence ID" value="NZ_RBIN01000002.1"/>
</dbReference>
<dbReference type="NCBIfam" id="TIGR00460">
    <property type="entry name" value="fmt"/>
    <property type="match status" value="1"/>
</dbReference>
<accession>A0A420X044</accession>
<keyword evidence="4 5" id="KW-0648">Protein biosynthesis</keyword>
<dbReference type="SUPFAM" id="SSF50486">
    <property type="entry name" value="FMT C-terminal domain-like"/>
    <property type="match status" value="1"/>
</dbReference>
<dbReference type="EC" id="2.1.2.9" evidence="2 5"/>
<dbReference type="CDD" id="cd08704">
    <property type="entry name" value="Met_tRNA_FMT_C"/>
    <property type="match status" value="1"/>
</dbReference>
<dbReference type="InterPro" id="IPR041711">
    <property type="entry name" value="Met-tRNA-FMT_N"/>
</dbReference>
<comment type="catalytic activity">
    <reaction evidence="5">
        <text>L-methionyl-tRNA(fMet) + (6R)-10-formyltetrahydrofolate = N-formyl-L-methionyl-tRNA(fMet) + (6S)-5,6,7,8-tetrahydrofolate + H(+)</text>
        <dbReference type="Rhea" id="RHEA:24380"/>
        <dbReference type="Rhea" id="RHEA-COMP:9952"/>
        <dbReference type="Rhea" id="RHEA-COMP:9953"/>
        <dbReference type="ChEBI" id="CHEBI:15378"/>
        <dbReference type="ChEBI" id="CHEBI:57453"/>
        <dbReference type="ChEBI" id="CHEBI:78530"/>
        <dbReference type="ChEBI" id="CHEBI:78844"/>
        <dbReference type="ChEBI" id="CHEBI:195366"/>
        <dbReference type="EC" id="2.1.2.9"/>
    </reaction>
</comment>
<keyword evidence="9" id="KW-1185">Reference proteome</keyword>
<dbReference type="Pfam" id="PF00551">
    <property type="entry name" value="Formyl_trans_N"/>
    <property type="match status" value="1"/>
</dbReference>
<dbReference type="InterPro" id="IPR005793">
    <property type="entry name" value="Formyl_trans_C"/>
</dbReference>
<dbReference type="GO" id="GO:0005829">
    <property type="term" value="C:cytosol"/>
    <property type="evidence" value="ECO:0007669"/>
    <property type="project" value="TreeGrafter"/>
</dbReference>
<dbReference type="InterPro" id="IPR005794">
    <property type="entry name" value="Fmt"/>
</dbReference>
<protein>
    <recommendedName>
        <fullName evidence="2 5">Methionyl-tRNA formyltransferase</fullName>
        <ecNumber evidence="2 5">2.1.2.9</ecNumber>
    </recommendedName>
</protein>
<proteinExistence type="inferred from homology"/>
<dbReference type="PANTHER" id="PTHR11138:SF5">
    <property type="entry name" value="METHIONYL-TRNA FORMYLTRANSFERASE, MITOCHONDRIAL"/>
    <property type="match status" value="1"/>
</dbReference>
<dbReference type="EMBL" id="RBIN01000002">
    <property type="protein sequence ID" value="RKR06922.1"/>
    <property type="molecule type" value="Genomic_DNA"/>
</dbReference>
<evidence type="ECO:0000256" key="2">
    <source>
        <dbReference type="ARBA" id="ARBA00012261"/>
    </source>
</evidence>
<feature type="binding site" evidence="5">
    <location>
        <begin position="113"/>
        <end position="116"/>
    </location>
    <ligand>
        <name>(6S)-5,6,7,8-tetrahydrofolate</name>
        <dbReference type="ChEBI" id="CHEBI:57453"/>
    </ligand>
</feature>
<comment type="similarity">
    <text evidence="1 5">Belongs to the Fmt family.</text>
</comment>
<organism evidence="8 9">
    <name type="scientific">Kushneria sinocarnis</name>
    <dbReference type="NCBI Taxonomy" id="595502"/>
    <lineage>
        <taxon>Bacteria</taxon>
        <taxon>Pseudomonadati</taxon>
        <taxon>Pseudomonadota</taxon>
        <taxon>Gammaproteobacteria</taxon>
        <taxon>Oceanospirillales</taxon>
        <taxon>Halomonadaceae</taxon>
        <taxon>Kushneria</taxon>
    </lineage>
</organism>
<dbReference type="InterPro" id="IPR044135">
    <property type="entry name" value="Met-tRNA-FMT_C"/>
</dbReference>
<evidence type="ECO:0000313" key="9">
    <source>
        <dbReference type="Proteomes" id="UP000281975"/>
    </source>
</evidence>
<dbReference type="Proteomes" id="UP000281975">
    <property type="component" value="Unassembled WGS sequence"/>
</dbReference>
<feature type="domain" description="Formyl transferase C-terminal" evidence="7">
    <location>
        <begin position="207"/>
        <end position="305"/>
    </location>
</feature>
<evidence type="ECO:0000259" key="6">
    <source>
        <dbReference type="Pfam" id="PF00551"/>
    </source>
</evidence>
<evidence type="ECO:0000259" key="7">
    <source>
        <dbReference type="Pfam" id="PF02911"/>
    </source>
</evidence>
<dbReference type="SUPFAM" id="SSF53328">
    <property type="entry name" value="Formyltransferase"/>
    <property type="match status" value="1"/>
</dbReference>
<dbReference type="InterPro" id="IPR036477">
    <property type="entry name" value="Formyl_transf_N_sf"/>
</dbReference>
<gene>
    <name evidence="5" type="primary">fmt</name>
    <name evidence="8" type="ORF">C7446_0922</name>
</gene>
<comment type="caution">
    <text evidence="8">The sequence shown here is derived from an EMBL/GenBank/DDBJ whole genome shotgun (WGS) entry which is preliminary data.</text>
</comment>
<reference evidence="8 9" key="1">
    <citation type="submission" date="2018-10" db="EMBL/GenBank/DDBJ databases">
        <title>Genomic Encyclopedia of Type Strains, Phase IV (KMG-IV): sequencing the most valuable type-strain genomes for metagenomic binning, comparative biology and taxonomic classification.</title>
        <authorList>
            <person name="Goeker M."/>
        </authorList>
    </citation>
    <scope>NUCLEOTIDE SEQUENCE [LARGE SCALE GENOMIC DNA]</scope>
    <source>
        <strain evidence="8 9">DSM 23229</strain>
    </source>
</reference>
<sequence>MSRSLRVAFAGTPEFAAGHLRALLDSRHEIALVLTQPDRPAGRGRQLTPSPVKALALEHALPVHQPERLKEPADQAPLVEADIDVLVVVAYGLILPRAVLDLPRLGAINVHASLLPRWRGAAPIQRAIEARDARSGITLMAMDEGLDTGDMLLVRETPIDEHTTAATLHDRLAELGSETLIEGLDRLAAGELPATPQPGDGVTYAAKVSKAEAELDFSRAADELAARVRAFNPVPVAWTRLGEERLRIWEAVAEPRAATDSATAPGTLLPGPTDALRIACGHGVLRVTTAQLPGGRPMPIQQLMHNRRHLHGAGMRLGRHS</sequence>
<dbReference type="Gene3D" id="3.40.50.12230">
    <property type="match status" value="1"/>
</dbReference>
<name>A0A420X044_9GAMM</name>